<dbReference type="EMBL" id="LQYS01000009">
    <property type="protein sequence ID" value="KYD19464.1"/>
    <property type="molecule type" value="Genomic_DNA"/>
</dbReference>
<proteinExistence type="predicted"/>
<gene>
    <name evidence="1" type="ORF">B4119_1580</name>
</gene>
<reference evidence="1 2" key="1">
    <citation type="submission" date="2016-01" db="EMBL/GenBank/DDBJ databases">
        <title>Draft Genome Sequences of Seven Thermophilic Sporeformers Isolated from Foods.</title>
        <authorList>
            <person name="Berendsen E.M."/>
            <person name="Wells-Bennik M.H."/>
            <person name="Krawcyk A.O."/>
            <person name="De Jong A."/>
            <person name="Holsappel S."/>
            <person name="Eijlander R.T."/>
            <person name="Kuipers O.P."/>
        </authorList>
    </citation>
    <scope>NUCLEOTIDE SEQUENCE [LARGE SCALE GENOMIC DNA]</scope>
    <source>
        <strain evidence="1 2">B4119</strain>
    </source>
</reference>
<organism evidence="1 2">
    <name type="scientific">Saccharococcus caldoxylosilyticus</name>
    <dbReference type="NCBI Taxonomy" id="81408"/>
    <lineage>
        <taxon>Bacteria</taxon>
        <taxon>Bacillati</taxon>
        <taxon>Bacillota</taxon>
        <taxon>Bacilli</taxon>
        <taxon>Bacillales</taxon>
        <taxon>Anoxybacillaceae</taxon>
        <taxon>Saccharococcus</taxon>
    </lineage>
</organism>
<comment type="caution">
    <text evidence="1">The sequence shown here is derived from an EMBL/GenBank/DDBJ whole genome shotgun (WGS) entry which is preliminary data.</text>
</comment>
<accession>A0A150M4D3</accession>
<dbReference type="Proteomes" id="UP000075455">
    <property type="component" value="Unassembled WGS sequence"/>
</dbReference>
<sequence>MEVNKFSVFSYKYFISSSQPDEHKKKNVPFLFRKHKAVRKNKDENTLS</sequence>
<evidence type="ECO:0000313" key="1">
    <source>
        <dbReference type="EMBL" id="KYD19464.1"/>
    </source>
</evidence>
<protein>
    <submittedName>
        <fullName evidence="1">Uncharacterized protein</fullName>
    </submittedName>
</protein>
<evidence type="ECO:0000313" key="2">
    <source>
        <dbReference type="Proteomes" id="UP000075455"/>
    </source>
</evidence>
<dbReference type="PATRIC" id="fig|81408.3.peg.138"/>
<dbReference type="AlphaFoldDB" id="A0A150M4D3"/>
<dbReference type="STRING" id="81408.B4119_1580"/>
<name>A0A150M4D3_9BACL</name>